<dbReference type="AlphaFoldDB" id="A0A1X0R6E1"/>
<evidence type="ECO:0000259" key="4">
    <source>
        <dbReference type="Pfam" id="PF19343"/>
    </source>
</evidence>
<protein>
    <submittedName>
        <fullName evidence="7">DUF974-domain-containing protein</fullName>
    </submittedName>
</protein>
<dbReference type="Pfam" id="PF06159">
    <property type="entry name" value="TRAPPC13_N"/>
    <property type="match status" value="1"/>
</dbReference>
<dbReference type="VEuPathDB" id="FungiDB:BCV72DRAFT_290133"/>
<dbReference type="Proteomes" id="UP000242414">
    <property type="component" value="Unassembled WGS sequence"/>
</dbReference>
<evidence type="ECO:0000259" key="2">
    <source>
        <dbReference type="Pfam" id="PF06159"/>
    </source>
</evidence>
<sequence length="1080" mass="123129">MTAVPTTPARSSTATTNMTTAATTMPTQDDHLPHLLSLKVMRLSRPQFVSTLPVYYESAESTSLVEGLENNNILDLITCQPIQPSELHIRDFGLSQMLKLPSAFGNIYLGETFSTLISINNESPIPIHQMTAKIELQTSSQRFLLAEASPLDLTPSSTRDITVSHEIKELGVHILVCSVHYIGDGRKRHFRKFYKFQVSNPLAVKTKLNNMIDGRVFLEAQLQNVSASPMYLERMKFEPSEHFQYESLNQIIDESNDKTVFGNHFIHPQDVRQYLYMLSPRHSATDRISRTTNALGKLDIVWRTALGDMGRLQTSQLTRKAPLLEDIEIQPFWPQEGDVKVVLETPFRLGIRVINHSNENMKLVLSAVKTKMGSVLLSGLGSRQLGEVGPNQFTETELEFFPLTPGLQRVGGLRVMDLLTGYTKDYYFINMATVYLVSRSDSYSCPQRVPLTEDKVGPVVRRLSQQSERRKSEERRKSIASLEKAAVAEQFTYMQQGKLPTNRQIHSIISRFLNSDVIKEQPISEDGQYVLKDIRGLLDVLQRALDTKNPDELLQSMIFHAKRASELQDMEPSGVKLLTTLKVIRHCLFDSRFRSLLSTILLIAQNILSKNAASHSNDKGKGVADRILPEHVVEDLRGSNPDLLRNNDVNEDDLISHLKNIFDLVKENPEYKSSLEALLTLVVIWTIRLSSQPIKQLSNQNGAGKAFDYTNPNLNIPDWELAALEAKRILERWSRDIRLDPFIKDLNNLACIVKTDEKLYDLYIKARILIHETLDDEFNKSSWSSFIQEIQDSGVVNSYQKMMTNLIHEAQSNIQAFKEDPLSKEISQRLQSIHQRLWYTKWNGMATLKPHLLDDLKMTLLPALIEQIKYVPLPPFTIRESKENTMVISNMVLSGDTLMPETIELKLDDNLRFHPKSKVVSTSVQGLLLHLYDIETIMEDVKFQYKRKVGFFDITDLGVATVHIHGLKLSVKVASDSMDKLHRFQLQHCFCHINKLDIRIKESKHGNFYKVFNPVLTNVVKRQITKEIENKVIGIFHKGDEKLTKHLGGRRNSKNKDKRRGSFFSQVAQVVNHKFANGLK</sequence>
<dbReference type="InterPro" id="IPR055428">
    <property type="entry name" value="TRAPPC13_C"/>
</dbReference>
<feature type="domain" description="Trafficking protein particle complex subunit 13 C-terminal" evidence="5">
    <location>
        <begin position="340"/>
        <end position="426"/>
    </location>
</feature>
<comment type="similarity">
    <text evidence="1">Belongs to the TRAPPC13 family.</text>
</comment>
<dbReference type="OrthoDB" id="19394at2759"/>
<evidence type="ECO:0000259" key="6">
    <source>
        <dbReference type="Pfam" id="PF23647"/>
    </source>
</evidence>
<dbReference type="Pfam" id="PF23647">
    <property type="entry name" value="TRAPPC13_M"/>
    <property type="match status" value="1"/>
</dbReference>
<evidence type="ECO:0000259" key="3">
    <source>
        <dbReference type="Pfam" id="PF14613"/>
    </source>
</evidence>
<dbReference type="PANTHER" id="PTHR13134">
    <property type="entry name" value="TRAFFICKING PROTEIN PARTICLE COMPLEX SUBUNIT 13"/>
    <property type="match status" value="1"/>
</dbReference>
<evidence type="ECO:0000256" key="1">
    <source>
        <dbReference type="ARBA" id="ARBA00010785"/>
    </source>
</evidence>
<feature type="domain" description="Trafficking protein particle complex subunit 13 middle" evidence="6">
    <location>
        <begin position="202"/>
        <end position="322"/>
    </location>
</feature>
<dbReference type="Pfam" id="PF14613">
    <property type="entry name" value="HAM1_C"/>
    <property type="match status" value="1"/>
</dbReference>
<feature type="domain" description="HAM1-like N-terminal" evidence="4">
    <location>
        <begin position="652"/>
        <end position="980"/>
    </location>
</feature>
<reference evidence="7" key="1">
    <citation type="journal article" date="2016" name="Proc. Natl. Acad. Sci. U.S.A.">
        <title>Lipid metabolic changes in an early divergent fungus govern the establishment of a mutualistic symbiosis with endobacteria.</title>
        <authorList>
            <person name="Lastovetsky O.A."/>
            <person name="Gaspar M.L."/>
            <person name="Mondo S.J."/>
            <person name="LaButti K.M."/>
            <person name="Sandor L."/>
            <person name="Grigoriev I.V."/>
            <person name="Henry S.A."/>
            <person name="Pawlowska T.E."/>
        </authorList>
    </citation>
    <scope>NUCLEOTIDE SEQUENCE [LARGE SCALE GENOMIC DNA]</scope>
    <source>
        <strain evidence="7">ATCC 52814</strain>
    </source>
</reference>
<organism evidence="7">
    <name type="scientific">Rhizopus microsporus var. microsporus</name>
    <dbReference type="NCBI Taxonomy" id="86635"/>
    <lineage>
        <taxon>Eukaryota</taxon>
        <taxon>Fungi</taxon>
        <taxon>Fungi incertae sedis</taxon>
        <taxon>Mucoromycota</taxon>
        <taxon>Mucoromycotina</taxon>
        <taxon>Mucoromycetes</taxon>
        <taxon>Mucorales</taxon>
        <taxon>Mucorineae</taxon>
        <taxon>Rhizopodaceae</taxon>
        <taxon>Rhizopus</taxon>
    </lineage>
</organism>
<dbReference type="InterPro" id="IPR055427">
    <property type="entry name" value="TRAPPC13_N"/>
</dbReference>
<dbReference type="SUPFAM" id="SSF55394">
    <property type="entry name" value="Bactericidal permeability-increasing protein, BPI"/>
    <property type="match status" value="1"/>
</dbReference>
<dbReference type="Gene3D" id="3.15.10.10">
    <property type="entry name" value="Bactericidal permeability-increasing protein, domain 1"/>
    <property type="match status" value="1"/>
</dbReference>
<accession>A0A1X0R6E1</accession>
<feature type="domain" description="Trafficking protein particle complex subunit 13 N-terminal" evidence="2">
    <location>
        <begin position="34"/>
        <end position="198"/>
    </location>
</feature>
<dbReference type="GO" id="GO:0008289">
    <property type="term" value="F:lipid binding"/>
    <property type="evidence" value="ECO:0007669"/>
    <property type="project" value="InterPro"/>
</dbReference>
<dbReference type="InterPro" id="IPR045967">
    <property type="entry name" value="HAM1-like_N"/>
</dbReference>
<dbReference type="PANTHER" id="PTHR13134:SF3">
    <property type="entry name" value="TRAFFICKING PROTEIN PARTICLE COMPLEX SUBUNIT 13"/>
    <property type="match status" value="1"/>
</dbReference>
<gene>
    <name evidence="7" type="ORF">BCV72DRAFT_290133</name>
</gene>
<feature type="domain" description="HAM1-like C-terminal" evidence="3">
    <location>
        <begin position="992"/>
        <end position="1075"/>
    </location>
</feature>
<dbReference type="InterPro" id="IPR055429">
    <property type="entry name" value="TRAPPC13_M"/>
</dbReference>
<dbReference type="InterPro" id="IPR017943">
    <property type="entry name" value="Bactericidal_perm-incr_a/b_dom"/>
</dbReference>
<dbReference type="Pfam" id="PF19343">
    <property type="entry name" value="HAM1_N"/>
    <property type="match status" value="2"/>
</dbReference>
<evidence type="ECO:0000313" key="7">
    <source>
        <dbReference type="EMBL" id="ORE07577.1"/>
    </source>
</evidence>
<feature type="domain" description="HAM1-like N-terminal" evidence="4">
    <location>
        <begin position="494"/>
        <end position="614"/>
    </location>
</feature>
<dbReference type="GO" id="GO:1990072">
    <property type="term" value="C:TRAPPIII protein complex"/>
    <property type="evidence" value="ECO:0007669"/>
    <property type="project" value="TreeGrafter"/>
</dbReference>
<dbReference type="Pfam" id="PF23643">
    <property type="entry name" value="TRAPPC13_C"/>
    <property type="match status" value="1"/>
</dbReference>
<dbReference type="EMBL" id="KV921901">
    <property type="protein sequence ID" value="ORE07577.1"/>
    <property type="molecule type" value="Genomic_DNA"/>
</dbReference>
<name>A0A1X0R6E1_RHIZD</name>
<dbReference type="InterPro" id="IPR027842">
    <property type="entry name" value="HAM1-like_C"/>
</dbReference>
<proteinExistence type="inferred from homology"/>
<evidence type="ECO:0000259" key="5">
    <source>
        <dbReference type="Pfam" id="PF23643"/>
    </source>
</evidence>
<dbReference type="InterPro" id="IPR010378">
    <property type="entry name" value="TRAPPC13"/>
</dbReference>